<keyword evidence="1" id="KW-0732">Signal</keyword>
<accession>A0A1B9I9B0</accession>
<name>A0A1B9I9B0_9TREE</name>
<proteinExistence type="predicted"/>
<dbReference type="Pfam" id="PF19271">
    <property type="entry name" value="Nis1"/>
    <property type="match status" value="1"/>
</dbReference>
<evidence type="ECO:0000313" key="3">
    <source>
        <dbReference type="EMBL" id="WWC69566.1"/>
    </source>
</evidence>
<dbReference type="OrthoDB" id="2568025at2759"/>
<protein>
    <submittedName>
        <fullName evidence="2">Uncharacterized protein</fullName>
    </submittedName>
</protein>
<evidence type="ECO:0000313" key="4">
    <source>
        <dbReference type="Proteomes" id="UP000094020"/>
    </source>
</evidence>
<dbReference type="GeneID" id="30169856"/>
<sequence length="141" mass="15930">MKFILTFFFIISLFLITQIQISNAKVYNIELPKQIIIGSNINIIVSSSSYIQNWNDFGIIWGILNENHECNGCIGQEIGYENLYDNNFIGNLTYSIKIPNLNNGSYTFIAAVPYLVGISGETGINYFNQSINLISDAKMRI</sequence>
<dbReference type="AlphaFoldDB" id="A0A1B9I9B0"/>
<dbReference type="EMBL" id="CP144522">
    <property type="protein sequence ID" value="WWC69566.1"/>
    <property type="molecule type" value="Genomic_DNA"/>
</dbReference>
<dbReference type="InterPro" id="IPR045469">
    <property type="entry name" value="Nis1"/>
</dbReference>
<dbReference type="EMBL" id="KI894008">
    <property type="protein sequence ID" value="OCF52202.1"/>
    <property type="molecule type" value="Genomic_DNA"/>
</dbReference>
<evidence type="ECO:0000313" key="2">
    <source>
        <dbReference type="EMBL" id="OCF52202.1"/>
    </source>
</evidence>
<evidence type="ECO:0000256" key="1">
    <source>
        <dbReference type="SAM" id="SignalP"/>
    </source>
</evidence>
<reference evidence="2" key="3">
    <citation type="submission" date="2016-07" db="EMBL/GenBank/DDBJ databases">
        <title>Evolution of pathogenesis and genome organization in the Tremellales.</title>
        <authorList>
            <person name="Cuomo C."/>
            <person name="Litvintseva A."/>
            <person name="Heitman J."/>
            <person name="Chen Y."/>
            <person name="Sun S."/>
            <person name="Springer D."/>
            <person name="Dromer F."/>
            <person name="Young S."/>
            <person name="Zeng Q."/>
            <person name="Chapman S."/>
            <person name="Gujja S."/>
            <person name="Saif S."/>
            <person name="Birren B."/>
        </authorList>
    </citation>
    <scope>NUCLEOTIDE SEQUENCE</scope>
    <source>
        <strain evidence="2">CBS 10737</strain>
    </source>
</reference>
<keyword evidence="4" id="KW-1185">Reference proteome</keyword>
<dbReference type="Proteomes" id="UP000094020">
    <property type="component" value="Chromosome 4"/>
</dbReference>
<reference evidence="2" key="1">
    <citation type="submission" date="2013-07" db="EMBL/GenBank/DDBJ databases">
        <title>The Genome Sequence of Cryptococcus pinus CBS10737.</title>
        <authorList>
            <consortium name="The Broad Institute Genome Sequencing Platform"/>
            <person name="Cuomo C."/>
            <person name="Litvintseva A."/>
            <person name="Chen Y."/>
            <person name="Heitman J."/>
            <person name="Sun S."/>
            <person name="Springer D."/>
            <person name="Dromer F."/>
            <person name="Young S.K."/>
            <person name="Zeng Q."/>
            <person name="Gargeya S."/>
            <person name="Fitzgerald M."/>
            <person name="Abouelleil A."/>
            <person name="Alvarado L."/>
            <person name="Berlin A.M."/>
            <person name="Chapman S.B."/>
            <person name="Dewar J."/>
            <person name="Goldberg J."/>
            <person name="Griggs A."/>
            <person name="Gujja S."/>
            <person name="Hansen M."/>
            <person name="Howarth C."/>
            <person name="Imamovic A."/>
            <person name="Larimer J."/>
            <person name="McCowan C."/>
            <person name="Murphy C."/>
            <person name="Pearson M."/>
            <person name="Priest M."/>
            <person name="Roberts A."/>
            <person name="Saif S."/>
            <person name="Shea T."/>
            <person name="Sykes S."/>
            <person name="Wortman J."/>
            <person name="Nusbaum C."/>
            <person name="Birren B."/>
        </authorList>
    </citation>
    <scope>NUCLEOTIDE SEQUENCE [LARGE SCALE GENOMIC DNA]</scope>
    <source>
        <strain evidence="2">CBS 10737</strain>
    </source>
</reference>
<feature type="chain" id="PRO_5008628444" evidence="1">
    <location>
        <begin position="25"/>
        <end position="141"/>
    </location>
</feature>
<organism evidence="2">
    <name type="scientific">Kwoniella pini CBS 10737</name>
    <dbReference type="NCBI Taxonomy" id="1296096"/>
    <lineage>
        <taxon>Eukaryota</taxon>
        <taxon>Fungi</taxon>
        <taxon>Dikarya</taxon>
        <taxon>Basidiomycota</taxon>
        <taxon>Agaricomycotina</taxon>
        <taxon>Tremellomycetes</taxon>
        <taxon>Tremellales</taxon>
        <taxon>Cryptococcaceae</taxon>
        <taxon>Kwoniella</taxon>
    </lineage>
</organism>
<dbReference type="RefSeq" id="XP_019013421.1">
    <property type="nucleotide sequence ID" value="XM_019153260.1"/>
</dbReference>
<reference evidence="3" key="4">
    <citation type="submission" date="2024-02" db="EMBL/GenBank/DDBJ databases">
        <title>Comparative genomics of Cryptococcus and Kwoniella reveals pathogenesis evolution and contrasting modes of karyotype evolution via chromosome fusion or intercentromeric recombination.</title>
        <authorList>
            <person name="Coelho M.A."/>
            <person name="David-Palma M."/>
            <person name="Shea T."/>
            <person name="Bowers K."/>
            <person name="McGinley-Smith S."/>
            <person name="Mohammad A.W."/>
            <person name="Gnirke A."/>
            <person name="Yurkov A.M."/>
            <person name="Nowrousian M."/>
            <person name="Sun S."/>
            <person name="Cuomo C.A."/>
            <person name="Heitman J."/>
        </authorList>
    </citation>
    <scope>NUCLEOTIDE SEQUENCE</scope>
    <source>
        <strain evidence="3">CBS 10737</strain>
    </source>
</reference>
<gene>
    <name evidence="2" type="ORF">I206_01487</name>
    <name evidence="3" type="ORF">I206_103509</name>
</gene>
<feature type="signal peptide" evidence="1">
    <location>
        <begin position="1"/>
        <end position="24"/>
    </location>
</feature>
<dbReference type="KEGG" id="kpin:30169856"/>
<reference evidence="3" key="2">
    <citation type="submission" date="2013-07" db="EMBL/GenBank/DDBJ databases">
        <authorList>
            <consortium name="The Broad Institute Genome Sequencing Platform"/>
            <person name="Cuomo C."/>
            <person name="Litvintseva A."/>
            <person name="Chen Y."/>
            <person name="Heitman J."/>
            <person name="Sun S."/>
            <person name="Springer D."/>
            <person name="Dromer F."/>
            <person name="Young S.K."/>
            <person name="Zeng Q."/>
            <person name="Gargeya S."/>
            <person name="Fitzgerald M."/>
            <person name="Abouelleil A."/>
            <person name="Alvarado L."/>
            <person name="Berlin A.M."/>
            <person name="Chapman S.B."/>
            <person name="Dewar J."/>
            <person name="Goldberg J."/>
            <person name="Griggs A."/>
            <person name="Gujja S."/>
            <person name="Hansen M."/>
            <person name="Howarth C."/>
            <person name="Imamovic A."/>
            <person name="Larimer J."/>
            <person name="McCowan C."/>
            <person name="Murphy C."/>
            <person name="Pearson M."/>
            <person name="Priest M."/>
            <person name="Roberts A."/>
            <person name="Saif S."/>
            <person name="Shea T."/>
            <person name="Sykes S."/>
            <person name="Wortman J."/>
            <person name="Nusbaum C."/>
            <person name="Birren B."/>
        </authorList>
    </citation>
    <scope>NUCLEOTIDE SEQUENCE</scope>
    <source>
        <strain evidence="3">CBS 10737</strain>
    </source>
</reference>